<dbReference type="Pfam" id="PF01569">
    <property type="entry name" value="PAP2"/>
    <property type="match status" value="1"/>
</dbReference>
<dbReference type="AlphaFoldDB" id="A0AA49Q5R6"/>
<dbReference type="Gene3D" id="1.20.144.10">
    <property type="entry name" value="Phosphatidic acid phosphatase type 2/haloperoxidase"/>
    <property type="match status" value="1"/>
</dbReference>
<feature type="transmembrane region" description="Helical" evidence="1">
    <location>
        <begin position="150"/>
        <end position="167"/>
    </location>
</feature>
<dbReference type="SMART" id="SM00014">
    <property type="entry name" value="acidPPc"/>
    <property type="match status" value="1"/>
</dbReference>
<dbReference type="EMBL" id="CP130613">
    <property type="protein sequence ID" value="WKW16134.1"/>
    <property type="molecule type" value="Genomic_DNA"/>
</dbReference>
<accession>A0AA49K1S2</accession>
<proteinExistence type="predicted"/>
<sequence length="207" mass="22543">MKGAAWRALAVTIAATAVAMLVDRTVFELFNAPKVYDKDLGRLLRIIGFAGTWLALALAVGFQHDGSAVARVVARRRGWLLFWSPMLAGALAELLKIVVRRERPALNDGGYGFRPWDERTWSGAGLAFPSSHAAVAFGGAFMLARLFPRAKWVGIVLAVGCGITRIVARAHFVSDVVFAAGLGWLVSWFLWRRWAPVTEPATPPSAQ</sequence>
<evidence type="ECO:0000313" key="4">
    <source>
        <dbReference type="EMBL" id="WKW16134.1"/>
    </source>
</evidence>
<feature type="transmembrane region" description="Helical" evidence="1">
    <location>
        <begin position="6"/>
        <end position="22"/>
    </location>
</feature>
<dbReference type="InterPro" id="IPR000326">
    <property type="entry name" value="PAP2/HPO"/>
</dbReference>
<reference evidence="3" key="1">
    <citation type="submission" date="2023-07" db="EMBL/GenBank/DDBJ databases">
        <authorList>
            <person name="Haufschild T."/>
            <person name="Kallscheuer N."/>
            <person name="Hammer J."/>
            <person name="Kohn T."/>
            <person name="Kabuu M."/>
            <person name="Jogler M."/>
            <person name="Wohfarth N."/>
            <person name="Heuer A."/>
            <person name="Rohde M."/>
            <person name="van Teeseling M.C.F."/>
            <person name="Jogler C."/>
        </authorList>
    </citation>
    <scope>NUCLEOTIDE SEQUENCE</scope>
    <source>
        <strain evidence="3">Strain 138</strain>
        <strain evidence="4">Strain 318</strain>
    </source>
</reference>
<evidence type="ECO:0000313" key="5">
    <source>
        <dbReference type="Proteomes" id="UP001229955"/>
    </source>
</evidence>
<keyword evidence="5" id="KW-1185">Reference proteome</keyword>
<evidence type="ECO:0000259" key="2">
    <source>
        <dbReference type="SMART" id="SM00014"/>
    </source>
</evidence>
<feature type="transmembrane region" description="Helical" evidence="1">
    <location>
        <begin position="43"/>
        <end position="62"/>
    </location>
</feature>
<dbReference type="PANTHER" id="PTHR14969">
    <property type="entry name" value="SPHINGOSINE-1-PHOSPHATE PHOSPHOHYDROLASE"/>
    <property type="match status" value="1"/>
</dbReference>
<name>A0AA49Q5R6_9BACT</name>
<dbReference type="RefSeq" id="WP_367886087.1">
    <property type="nucleotide sequence ID" value="NZ_CP130612.1"/>
</dbReference>
<feature type="transmembrane region" description="Helical" evidence="1">
    <location>
        <begin position="120"/>
        <end position="144"/>
    </location>
</feature>
<feature type="domain" description="Phosphatidic acid phosphatase type 2/haloperoxidase" evidence="2">
    <location>
        <begin position="77"/>
        <end position="191"/>
    </location>
</feature>
<feature type="transmembrane region" description="Helical" evidence="1">
    <location>
        <begin position="172"/>
        <end position="191"/>
    </location>
</feature>
<evidence type="ECO:0000256" key="1">
    <source>
        <dbReference type="SAM" id="Phobius"/>
    </source>
</evidence>
<keyword evidence="1" id="KW-1133">Transmembrane helix</keyword>
<evidence type="ECO:0000313" key="3">
    <source>
        <dbReference type="EMBL" id="WKW13227.1"/>
    </source>
</evidence>
<gene>
    <name evidence="3" type="ORF">Strain138_002544</name>
    <name evidence="4" type="ORF">Strain318_002544</name>
</gene>
<feature type="transmembrane region" description="Helical" evidence="1">
    <location>
        <begin position="82"/>
        <end position="99"/>
    </location>
</feature>
<dbReference type="Proteomes" id="UP001229955">
    <property type="component" value="Chromosome"/>
</dbReference>
<dbReference type="PANTHER" id="PTHR14969:SF13">
    <property type="entry name" value="AT30094P"/>
    <property type="match status" value="1"/>
</dbReference>
<keyword evidence="1" id="KW-0812">Transmembrane</keyword>
<dbReference type="SUPFAM" id="SSF48317">
    <property type="entry name" value="Acid phosphatase/Vanadium-dependent haloperoxidase"/>
    <property type="match status" value="1"/>
</dbReference>
<keyword evidence="1" id="KW-0472">Membrane</keyword>
<protein>
    <submittedName>
        <fullName evidence="3">Phosphatase PAP2 family protein</fullName>
    </submittedName>
</protein>
<dbReference type="KEGG" id="pspc:Strain318_002544"/>
<organism evidence="3">
    <name type="scientific">Pseudogemmatithrix spongiicola</name>
    <dbReference type="NCBI Taxonomy" id="3062599"/>
    <lineage>
        <taxon>Bacteria</taxon>
        <taxon>Pseudomonadati</taxon>
        <taxon>Gemmatimonadota</taxon>
        <taxon>Gemmatimonadia</taxon>
        <taxon>Gemmatimonadales</taxon>
        <taxon>Gemmatimonadaceae</taxon>
        <taxon>Pseudogemmatithrix</taxon>
    </lineage>
</organism>
<dbReference type="InterPro" id="IPR036938">
    <property type="entry name" value="PAP2/HPO_sf"/>
</dbReference>
<dbReference type="EMBL" id="CP130612">
    <property type="protein sequence ID" value="WKW13227.1"/>
    <property type="molecule type" value="Genomic_DNA"/>
</dbReference>
<accession>A0AA49Q5R6</accession>